<comment type="caution">
    <text evidence="2">The sequence shown here is derived from an EMBL/GenBank/DDBJ whole genome shotgun (WGS) entry which is preliminary data.</text>
</comment>
<evidence type="ECO:0000256" key="1">
    <source>
        <dbReference type="SAM" id="MobiDB-lite"/>
    </source>
</evidence>
<dbReference type="EMBL" id="SRLO01009862">
    <property type="protein sequence ID" value="TNN26621.1"/>
    <property type="molecule type" value="Genomic_DNA"/>
</dbReference>
<organism evidence="2 3">
    <name type="scientific">Liparis tanakae</name>
    <name type="common">Tanaka's snailfish</name>
    <dbReference type="NCBI Taxonomy" id="230148"/>
    <lineage>
        <taxon>Eukaryota</taxon>
        <taxon>Metazoa</taxon>
        <taxon>Chordata</taxon>
        <taxon>Craniata</taxon>
        <taxon>Vertebrata</taxon>
        <taxon>Euteleostomi</taxon>
        <taxon>Actinopterygii</taxon>
        <taxon>Neopterygii</taxon>
        <taxon>Teleostei</taxon>
        <taxon>Neoteleostei</taxon>
        <taxon>Acanthomorphata</taxon>
        <taxon>Eupercaria</taxon>
        <taxon>Perciformes</taxon>
        <taxon>Cottioidei</taxon>
        <taxon>Cottales</taxon>
        <taxon>Liparidae</taxon>
        <taxon>Liparis</taxon>
    </lineage>
</organism>
<keyword evidence="3" id="KW-1185">Reference proteome</keyword>
<evidence type="ECO:0000313" key="3">
    <source>
        <dbReference type="Proteomes" id="UP000314294"/>
    </source>
</evidence>
<reference evidence="2 3" key="1">
    <citation type="submission" date="2019-03" db="EMBL/GenBank/DDBJ databases">
        <title>First draft genome of Liparis tanakae, snailfish: a comprehensive survey of snailfish specific genes.</title>
        <authorList>
            <person name="Kim W."/>
            <person name="Song I."/>
            <person name="Jeong J.-H."/>
            <person name="Kim D."/>
            <person name="Kim S."/>
            <person name="Ryu S."/>
            <person name="Song J.Y."/>
            <person name="Lee S.K."/>
        </authorList>
    </citation>
    <scope>NUCLEOTIDE SEQUENCE [LARGE SCALE GENOMIC DNA]</scope>
    <source>
        <tissue evidence="2">Muscle</tissue>
    </source>
</reference>
<gene>
    <name evidence="2" type="ORF">EYF80_063243</name>
</gene>
<feature type="compositionally biased region" description="Polar residues" evidence="1">
    <location>
        <begin position="51"/>
        <end position="74"/>
    </location>
</feature>
<evidence type="ECO:0000313" key="2">
    <source>
        <dbReference type="EMBL" id="TNN26621.1"/>
    </source>
</evidence>
<accession>A0A4Z2ED07</accession>
<dbReference type="AlphaFoldDB" id="A0A4Z2ED07"/>
<feature type="region of interest" description="Disordered" evidence="1">
    <location>
        <begin position="1"/>
        <end position="74"/>
    </location>
</feature>
<protein>
    <submittedName>
        <fullName evidence="2">Uncharacterized protein</fullName>
    </submittedName>
</protein>
<proteinExistence type="predicted"/>
<dbReference type="Proteomes" id="UP000314294">
    <property type="component" value="Unassembled WGS sequence"/>
</dbReference>
<name>A0A4Z2ED07_9TELE</name>
<sequence>MLHWTLIGVSDEAGDASPGRPASCESGASRRRTNARATPGFTDKNNDNEDSGTPRSCRLNTSYSVRNTRGQSCS</sequence>